<accession>A0A4Z1JLF4</accession>
<feature type="compositionally biased region" description="Low complexity" evidence="1">
    <location>
        <begin position="76"/>
        <end position="89"/>
    </location>
</feature>
<gene>
    <name evidence="2" type="ORF">BELL_0270g00030</name>
</gene>
<dbReference type="Proteomes" id="UP000297229">
    <property type="component" value="Unassembled WGS sequence"/>
</dbReference>
<keyword evidence="3" id="KW-1185">Reference proteome</keyword>
<comment type="caution">
    <text evidence="2">The sequence shown here is derived from an EMBL/GenBank/DDBJ whole genome shotgun (WGS) entry which is preliminary data.</text>
</comment>
<feature type="region of interest" description="Disordered" evidence="1">
    <location>
        <begin position="1"/>
        <end position="214"/>
    </location>
</feature>
<dbReference type="AlphaFoldDB" id="A0A4Z1JLF4"/>
<name>A0A4Z1JLF4_9HELO</name>
<feature type="compositionally biased region" description="Polar residues" evidence="1">
    <location>
        <begin position="99"/>
        <end position="108"/>
    </location>
</feature>
<evidence type="ECO:0000313" key="2">
    <source>
        <dbReference type="EMBL" id="TGO74579.1"/>
    </source>
</evidence>
<dbReference type="EMBL" id="PQXM01000269">
    <property type="protein sequence ID" value="TGO74579.1"/>
    <property type="molecule type" value="Genomic_DNA"/>
</dbReference>
<proteinExistence type="predicted"/>
<reference evidence="2 3" key="1">
    <citation type="submission" date="2017-12" db="EMBL/GenBank/DDBJ databases">
        <title>Comparative genomics of Botrytis spp.</title>
        <authorList>
            <person name="Valero-Jimenez C.A."/>
            <person name="Tapia P."/>
            <person name="Veloso J."/>
            <person name="Silva-Moreno E."/>
            <person name="Staats M."/>
            <person name="Valdes J.H."/>
            <person name="Van Kan J.A.L."/>
        </authorList>
    </citation>
    <scope>NUCLEOTIDE SEQUENCE [LARGE SCALE GENOMIC DNA]</scope>
    <source>
        <strain evidence="2 3">Be9601</strain>
    </source>
</reference>
<evidence type="ECO:0000256" key="1">
    <source>
        <dbReference type="SAM" id="MobiDB-lite"/>
    </source>
</evidence>
<protein>
    <submittedName>
        <fullName evidence="2">Uncharacterized protein</fullName>
    </submittedName>
</protein>
<evidence type="ECO:0000313" key="3">
    <source>
        <dbReference type="Proteomes" id="UP000297229"/>
    </source>
</evidence>
<sequence length="233" mass="26525">MSSSQLRGGRDTQCALKPEERDPGFSFPQCHEQPWFPSHQKASCDFVKRPPPKDSASYRSPFVRDTFPSAHEYLVQKQQEQQQEQQQRQVSKPAPPSPTVSLISTYGQTPMGETPNLGGKAHHSGRDRRAARSDLNGRNGRSSNNMQERGIVQHSVPEKQNSVPTRNPIDIQKHYVSKQQDKVIPKHQHHKPQNPKLQYPIPKQHSVPKQDPGENKCANFLVERKWMLFSNVG</sequence>
<organism evidence="2 3">
    <name type="scientific">Botrytis elliptica</name>
    <dbReference type="NCBI Taxonomy" id="278938"/>
    <lineage>
        <taxon>Eukaryota</taxon>
        <taxon>Fungi</taxon>
        <taxon>Dikarya</taxon>
        <taxon>Ascomycota</taxon>
        <taxon>Pezizomycotina</taxon>
        <taxon>Leotiomycetes</taxon>
        <taxon>Helotiales</taxon>
        <taxon>Sclerotiniaceae</taxon>
        <taxon>Botrytis</taxon>
    </lineage>
</organism>